<proteinExistence type="predicted"/>
<dbReference type="EMBL" id="CM002798">
    <property type="protein sequence ID" value="KZN94006.1"/>
    <property type="molecule type" value="Genomic_DNA"/>
</dbReference>
<name>A0A167YE78_PENCH</name>
<gene>
    <name evidence="1" type="ORF">EN45_041940</name>
</gene>
<evidence type="ECO:0000313" key="1">
    <source>
        <dbReference type="EMBL" id="KZN94006.1"/>
    </source>
</evidence>
<protein>
    <submittedName>
        <fullName evidence="1">Uncharacterized protein</fullName>
    </submittedName>
</protein>
<dbReference type="Proteomes" id="UP000076449">
    <property type="component" value="Chromosome I"/>
</dbReference>
<sequence>MSPRSEVVWPEWEEENLLSWLDAHRELPWKARSHASMNNIRWTEALSLCEGKSTIFCASNVALVPDRLSTQAIQAIQAEQERIARPAIRLH</sequence>
<dbReference type="AlphaFoldDB" id="A0A167YE78"/>
<accession>A0A167YE78</accession>
<organism evidence="1">
    <name type="scientific">Penicillium chrysogenum</name>
    <name type="common">Penicillium notatum</name>
    <dbReference type="NCBI Taxonomy" id="5076"/>
    <lineage>
        <taxon>Eukaryota</taxon>
        <taxon>Fungi</taxon>
        <taxon>Dikarya</taxon>
        <taxon>Ascomycota</taxon>
        <taxon>Pezizomycotina</taxon>
        <taxon>Eurotiomycetes</taxon>
        <taxon>Eurotiomycetidae</taxon>
        <taxon>Eurotiales</taxon>
        <taxon>Aspergillaceae</taxon>
        <taxon>Penicillium</taxon>
        <taxon>Penicillium chrysogenum species complex</taxon>
    </lineage>
</organism>
<reference evidence="1" key="1">
    <citation type="journal article" date="2014" name="Genome Announc.">
        <title>Complete sequencing and chromosome-scale genome assembly of the industrial progenitor strain P2niaD18 from the penicillin producer Penicillium chrysogenum.</title>
        <authorList>
            <person name="Specht T."/>
            <person name="Dahlmann T.A."/>
            <person name="Zadra I."/>
            <person name="Kurnsteiner H."/>
            <person name="Kuck U."/>
        </authorList>
    </citation>
    <scope>NUCLEOTIDE SEQUENCE [LARGE SCALE GENOMIC DNA]</scope>
    <source>
        <strain evidence="1">P2niaD18</strain>
    </source>
</reference>